<dbReference type="EMBL" id="JAAAMV010000020">
    <property type="protein sequence ID" value="NBD26372.1"/>
    <property type="molecule type" value="Genomic_DNA"/>
</dbReference>
<dbReference type="InterPro" id="IPR010499">
    <property type="entry name" value="AraC_E-bd"/>
</dbReference>
<organism evidence="2 3">
    <name type="scientific">Paenibacillus glycinis</name>
    <dbReference type="NCBI Taxonomy" id="2697035"/>
    <lineage>
        <taxon>Bacteria</taxon>
        <taxon>Bacillati</taxon>
        <taxon>Bacillota</taxon>
        <taxon>Bacilli</taxon>
        <taxon>Bacillales</taxon>
        <taxon>Paenibacillaceae</taxon>
        <taxon>Paenibacillus</taxon>
    </lineage>
</organism>
<dbReference type="InterPro" id="IPR029441">
    <property type="entry name" value="Cass2"/>
</dbReference>
<evidence type="ECO:0000259" key="1">
    <source>
        <dbReference type="SMART" id="SM00871"/>
    </source>
</evidence>
<evidence type="ECO:0000313" key="2">
    <source>
        <dbReference type="EMBL" id="NBD26372.1"/>
    </source>
</evidence>
<protein>
    <submittedName>
        <fullName evidence="2">AraC family transcriptional regulator</fullName>
    </submittedName>
</protein>
<proteinExistence type="predicted"/>
<sequence>MSTVEDVKEVSLPERGYIGMAITSVFASHEPKRVEQLQKLFISRRFEIKGMVDAEHYVCPSFVCEQLFTYLFCMEVDQLDVVPDGMIGFRIPAQRYATVRAAGTDPYDLLHGYLRAKGLQNNKRGLALEKYNVHKPAWPDEVDVYIPLLGSG</sequence>
<dbReference type="SMART" id="SM00871">
    <property type="entry name" value="AraC_E_bind"/>
    <property type="match status" value="1"/>
</dbReference>
<name>A0ABW9XUM3_9BACL</name>
<dbReference type="Gene3D" id="3.20.80.10">
    <property type="entry name" value="Regulatory factor, effector binding domain"/>
    <property type="match status" value="1"/>
</dbReference>
<dbReference type="InterPro" id="IPR011256">
    <property type="entry name" value="Reg_factor_effector_dom_sf"/>
</dbReference>
<comment type="caution">
    <text evidence="2">The sequence shown here is derived from an EMBL/GenBank/DDBJ whole genome shotgun (WGS) entry which is preliminary data.</text>
</comment>
<reference evidence="2 3" key="1">
    <citation type="submission" date="2020-01" db="EMBL/GenBank/DDBJ databases">
        <title>Paenibacillus soybeanensis sp. nov. isolated from the nodules of soybean (Glycine max(L.) Merr).</title>
        <authorList>
            <person name="Wang H."/>
        </authorList>
    </citation>
    <scope>NUCLEOTIDE SEQUENCE [LARGE SCALE GENOMIC DNA]</scope>
    <source>
        <strain evidence="2 3">T1</strain>
    </source>
</reference>
<accession>A0ABW9XUM3</accession>
<gene>
    <name evidence="2" type="ORF">GT019_21085</name>
</gene>
<dbReference type="SUPFAM" id="SSF55136">
    <property type="entry name" value="Probable bacterial effector-binding domain"/>
    <property type="match status" value="1"/>
</dbReference>
<dbReference type="Proteomes" id="UP000665561">
    <property type="component" value="Unassembled WGS sequence"/>
</dbReference>
<dbReference type="Pfam" id="PF14526">
    <property type="entry name" value="Cass2"/>
    <property type="match status" value="1"/>
</dbReference>
<keyword evidence="3" id="KW-1185">Reference proteome</keyword>
<evidence type="ECO:0000313" key="3">
    <source>
        <dbReference type="Proteomes" id="UP000665561"/>
    </source>
</evidence>
<feature type="domain" description="AraC effector-binding" evidence="1">
    <location>
        <begin position="5"/>
        <end position="149"/>
    </location>
</feature>